<comment type="subcellular location">
    <subcellularLocation>
        <location evidence="1">Membrane</location>
        <topology evidence="1">Multi-pass membrane protein</topology>
    </subcellularLocation>
</comment>
<dbReference type="GO" id="GO:0022857">
    <property type="term" value="F:transmembrane transporter activity"/>
    <property type="evidence" value="ECO:0007669"/>
    <property type="project" value="InterPro"/>
</dbReference>
<evidence type="ECO:0000256" key="1">
    <source>
        <dbReference type="ARBA" id="ARBA00004141"/>
    </source>
</evidence>
<dbReference type="EMBL" id="ML736881">
    <property type="protein sequence ID" value="KAE8397725.1"/>
    <property type="molecule type" value="Genomic_DNA"/>
</dbReference>
<evidence type="ECO:0000256" key="5">
    <source>
        <dbReference type="ARBA" id="ARBA00023136"/>
    </source>
</evidence>
<keyword evidence="4" id="KW-1133">Transmembrane helix</keyword>
<evidence type="ECO:0000256" key="2">
    <source>
        <dbReference type="ARBA" id="ARBA00008974"/>
    </source>
</evidence>
<keyword evidence="3" id="KW-0812">Transmembrane</keyword>
<protein>
    <submittedName>
        <fullName evidence="8">Uncharacterized protein</fullName>
    </submittedName>
</protein>
<reference evidence="8 9" key="1">
    <citation type="submission" date="2019-04" db="EMBL/GenBank/DDBJ databases">
        <authorList>
            <consortium name="DOE Joint Genome Institute"/>
            <person name="Mondo S."/>
            <person name="Kjaerbolling I."/>
            <person name="Vesth T."/>
            <person name="Frisvad J.C."/>
            <person name="Nybo J.L."/>
            <person name="Theobald S."/>
            <person name="Kildgaard S."/>
            <person name="Isbrandt T."/>
            <person name="Kuo A."/>
            <person name="Sato A."/>
            <person name="Lyhne E.K."/>
            <person name="Kogle M.E."/>
            <person name="Wiebenga A."/>
            <person name="Kun R.S."/>
            <person name="Lubbers R.J."/>
            <person name="Makela M.R."/>
            <person name="Barry K."/>
            <person name="Chovatia M."/>
            <person name="Clum A."/>
            <person name="Daum C."/>
            <person name="Haridas S."/>
            <person name="He G."/>
            <person name="LaButti K."/>
            <person name="Lipzen A."/>
            <person name="Riley R."/>
            <person name="Salamov A."/>
            <person name="Simmons B.A."/>
            <person name="Magnuson J.K."/>
            <person name="Henrissat B."/>
            <person name="Mortensen U.H."/>
            <person name="Larsen T.O."/>
            <person name="Devries R.P."/>
            <person name="Grigoriev I.V."/>
            <person name="Machida M."/>
            <person name="Baker S.E."/>
            <person name="Andersen M.R."/>
            <person name="Cantor M.N."/>
            <person name="Hua S.X."/>
        </authorList>
    </citation>
    <scope>NUCLEOTIDE SEQUENCE [LARGE SCALE GENOMIC DNA]</scope>
    <source>
        <strain evidence="8 9">CBS 119388</strain>
    </source>
</reference>
<gene>
    <name evidence="8" type="ORF">BDV37DRAFT_289181</name>
</gene>
<dbReference type="Pfam" id="PF02133">
    <property type="entry name" value="Transp_cyt_pur"/>
    <property type="match status" value="1"/>
</dbReference>
<evidence type="ECO:0000256" key="6">
    <source>
        <dbReference type="SAM" id="MobiDB-lite"/>
    </source>
</evidence>
<feature type="chain" id="PRO_5025036939" evidence="7">
    <location>
        <begin position="19"/>
        <end position="204"/>
    </location>
</feature>
<evidence type="ECO:0000313" key="9">
    <source>
        <dbReference type="Proteomes" id="UP000325579"/>
    </source>
</evidence>
<feature type="region of interest" description="Disordered" evidence="6">
    <location>
        <begin position="55"/>
        <end position="101"/>
    </location>
</feature>
<evidence type="ECO:0000256" key="3">
    <source>
        <dbReference type="ARBA" id="ARBA00022692"/>
    </source>
</evidence>
<keyword evidence="9" id="KW-1185">Reference proteome</keyword>
<feature type="compositionally biased region" description="Low complexity" evidence="6">
    <location>
        <begin position="87"/>
        <end position="101"/>
    </location>
</feature>
<feature type="signal peptide" evidence="7">
    <location>
        <begin position="1"/>
        <end position="18"/>
    </location>
</feature>
<dbReference type="InterPro" id="IPR001248">
    <property type="entry name" value="Pur-cyt_permease"/>
</dbReference>
<dbReference type="GeneID" id="43673094"/>
<dbReference type="GO" id="GO:0016020">
    <property type="term" value="C:membrane"/>
    <property type="evidence" value="ECO:0007669"/>
    <property type="project" value="UniProtKB-SubCell"/>
</dbReference>
<name>A0A5N7CU63_9EURO</name>
<comment type="similarity">
    <text evidence="2">Belongs to the purine-cytosine permease (2.A.39) family.</text>
</comment>
<accession>A0A5N7CU63</accession>
<dbReference type="AlphaFoldDB" id="A0A5N7CU63"/>
<dbReference type="OrthoDB" id="10067394at2759"/>
<evidence type="ECO:0000256" key="4">
    <source>
        <dbReference type="ARBA" id="ARBA00022989"/>
    </source>
</evidence>
<evidence type="ECO:0000313" key="8">
    <source>
        <dbReference type="EMBL" id="KAE8397725.1"/>
    </source>
</evidence>
<keyword evidence="7" id="KW-0732">Signal</keyword>
<dbReference type="RefSeq" id="XP_031935044.1">
    <property type="nucleotide sequence ID" value="XM_032088403.1"/>
</dbReference>
<keyword evidence="5" id="KW-0472">Membrane</keyword>
<organism evidence="8 9">
    <name type="scientific">Aspergillus pseudonomiae</name>
    <dbReference type="NCBI Taxonomy" id="1506151"/>
    <lineage>
        <taxon>Eukaryota</taxon>
        <taxon>Fungi</taxon>
        <taxon>Dikarya</taxon>
        <taxon>Ascomycota</taxon>
        <taxon>Pezizomycotina</taxon>
        <taxon>Eurotiomycetes</taxon>
        <taxon>Eurotiomycetidae</taxon>
        <taxon>Eurotiales</taxon>
        <taxon>Aspergillaceae</taxon>
        <taxon>Aspergillus</taxon>
        <taxon>Aspergillus subgen. Circumdati</taxon>
    </lineage>
</organism>
<proteinExistence type="inferred from homology"/>
<evidence type="ECO:0000256" key="7">
    <source>
        <dbReference type="SAM" id="SignalP"/>
    </source>
</evidence>
<dbReference type="Proteomes" id="UP000325579">
    <property type="component" value="Unassembled WGS sequence"/>
</dbReference>
<sequence length="204" mass="22527">MQFRLSAVLAVFVRGFNCRYIPSRCGQRPPKNPPKPDSVSQYISTFAIQTPRSSFLSATPNTAPPLSLADTPTPGEVSQPVNLAPGPASTTSPLTSFPTTATTSSRVHYNERLVKYYISKFHPVHPILLPHSLYATQGYPDYLQVVVQFVGSHYASSSYWFEGRFNWRAFEAWLVGFAPSIPGLAALNPHNTGIPIGLTYTFYL</sequence>
<dbReference type="Gene3D" id="1.10.4160.10">
    <property type="entry name" value="Hydantoin permease"/>
    <property type="match status" value="1"/>
</dbReference>